<evidence type="ECO:0000256" key="3">
    <source>
        <dbReference type="ARBA" id="ARBA00022448"/>
    </source>
</evidence>
<keyword evidence="3 12" id="KW-0813">Transport</keyword>
<dbReference type="PANTHER" id="PTHR30333:SF1">
    <property type="entry name" value="CYTOCHROME C-TYPE PROTEIN NAPC"/>
    <property type="match status" value="1"/>
</dbReference>
<feature type="binding site" description="covalent" evidence="13">
    <location>
        <position position="159"/>
    </location>
    <ligand>
        <name>heme</name>
        <dbReference type="ChEBI" id="CHEBI:30413"/>
        <label>4</label>
    </ligand>
</feature>
<proteinExistence type="inferred from homology"/>
<evidence type="ECO:0000256" key="2">
    <source>
        <dbReference type="ARBA" id="ARBA00007395"/>
    </source>
</evidence>
<keyword evidence="9" id="KW-1133">Transmembrane helix</keyword>
<evidence type="ECO:0000256" key="10">
    <source>
        <dbReference type="ARBA" id="ARBA00023004"/>
    </source>
</evidence>
<feature type="binding site" description="covalent" evidence="13">
    <location>
        <position position="162"/>
    </location>
    <ligand>
        <name>heme</name>
        <dbReference type="ChEBI" id="CHEBI:30413"/>
        <label>4</label>
    </ligand>
</feature>
<dbReference type="GO" id="GO:0009061">
    <property type="term" value="P:anaerobic respiration"/>
    <property type="evidence" value="ECO:0007669"/>
    <property type="project" value="TreeGrafter"/>
</dbReference>
<gene>
    <name evidence="16" type="ORF">NHF51_07295</name>
</gene>
<feature type="binding site" description="covalent" evidence="13">
    <location>
        <position position="122"/>
    </location>
    <ligand>
        <name>heme</name>
        <dbReference type="ChEBI" id="CHEBI:30413"/>
        <label>3</label>
    </ligand>
</feature>
<dbReference type="Proteomes" id="UP001056890">
    <property type="component" value="Chromosome"/>
</dbReference>
<keyword evidence="8 12" id="KW-0249">Electron transport</keyword>
<dbReference type="GO" id="GO:0020037">
    <property type="term" value="F:heme binding"/>
    <property type="evidence" value="ECO:0007669"/>
    <property type="project" value="InterPro"/>
</dbReference>
<evidence type="ECO:0000256" key="9">
    <source>
        <dbReference type="ARBA" id="ARBA00022989"/>
    </source>
</evidence>
<evidence type="ECO:0000259" key="15">
    <source>
        <dbReference type="Pfam" id="PF03264"/>
    </source>
</evidence>
<keyword evidence="6" id="KW-0812">Transmembrane</keyword>
<keyword evidence="4" id="KW-1003">Cell membrane</keyword>
<dbReference type="InterPro" id="IPR038266">
    <property type="entry name" value="NapC/NirT_cytc_sf"/>
</dbReference>
<feature type="binding site" evidence="13">
    <location>
        <position position="85"/>
    </location>
    <ligand>
        <name>a menaquinol</name>
        <dbReference type="ChEBI" id="CHEBI:18151"/>
    </ligand>
</feature>
<dbReference type="GO" id="GO:0019333">
    <property type="term" value="P:denitrification pathway"/>
    <property type="evidence" value="ECO:0007669"/>
    <property type="project" value="InterPro"/>
</dbReference>
<dbReference type="InterPro" id="IPR005126">
    <property type="entry name" value="NapC/NirT_cyt_c_N"/>
</dbReference>
<dbReference type="SUPFAM" id="SSF48695">
    <property type="entry name" value="Multiheme cytochromes"/>
    <property type="match status" value="1"/>
</dbReference>
<dbReference type="InterPro" id="IPR036280">
    <property type="entry name" value="Multihaem_cyt_sf"/>
</dbReference>
<dbReference type="EMBL" id="CP099717">
    <property type="protein sequence ID" value="USV58937.1"/>
    <property type="molecule type" value="Genomic_DNA"/>
</dbReference>
<evidence type="ECO:0000256" key="12">
    <source>
        <dbReference type="PIRNR" id="PIRNR000013"/>
    </source>
</evidence>
<evidence type="ECO:0000256" key="14">
    <source>
        <dbReference type="PIRSR" id="PIRSR000013-2"/>
    </source>
</evidence>
<evidence type="ECO:0000256" key="8">
    <source>
        <dbReference type="ARBA" id="ARBA00022982"/>
    </source>
</evidence>
<feature type="binding site" description="covalent" evidence="13">
    <location>
        <position position="38"/>
    </location>
    <ligand>
        <name>heme</name>
        <dbReference type="ChEBI" id="CHEBI:30413"/>
        <label>1</label>
    </ligand>
</feature>
<feature type="binding site" description="axial binding residue" evidence="14">
    <location>
        <position position="168"/>
    </location>
    <ligand>
        <name>heme</name>
        <dbReference type="ChEBI" id="CHEBI:30413"/>
        <label>2</label>
    </ligand>
    <ligandPart>
        <name>Fe</name>
        <dbReference type="ChEBI" id="CHEBI:18248"/>
    </ligandPart>
</feature>
<evidence type="ECO:0000256" key="4">
    <source>
        <dbReference type="ARBA" id="ARBA00022475"/>
    </source>
</evidence>
<keyword evidence="17" id="KW-1185">Reference proteome</keyword>
<evidence type="ECO:0000313" key="17">
    <source>
        <dbReference type="Proteomes" id="UP001056890"/>
    </source>
</evidence>
<dbReference type="InterPro" id="IPR051174">
    <property type="entry name" value="Cytochrome_c-type_ET"/>
</dbReference>
<comment type="subcellular location">
    <subcellularLocation>
        <location evidence="1">Cell membrane</location>
        <topology evidence="1">Single-pass membrane protein</topology>
    </subcellularLocation>
</comment>
<comment type="PTM">
    <text evidence="12">Binds 4 heme groups per subunit.</text>
</comment>
<protein>
    <recommendedName>
        <fullName evidence="12">Cytochrome c-type protein</fullName>
    </recommendedName>
</protein>
<feature type="binding site" description="covalent" evidence="13">
    <location>
        <position position="68"/>
    </location>
    <ligand>
        <name>heme</name>
        <dbReference type="ChEBI" id="CHEBI:30413"/>
        <label>2</label>
    </ligand>
</feature>
<organism evidence="16 17">
    <name type="scientific">Aeromonas encheleia</name>
    <dbReference type="NCBI Taxonomy" id="73010"/>
    <lineage>
        <taxon>Bacteria</taxon>
        <taxon>Pseudomonadati</taxon>
        <taxon>Pseudomonadota</taxon>
        <taxon>Gammaproteobacteria</taxon>
        <taxon>Aeromonadales</taxon>
        <taxon>Aeromonadaceae</taxon>
        <taxon>Aeromonas</taxon>
    </lineage>
</organism>
<dbReference type="InterPro" id="IPR024717">
    <property type="entry name" value="NapC/NirT/NrfH"/>
</dbReference>
<comment type="similarity">
    <text evidence="2">Belongs to the NapC/NirT/NrfH family.</text>
</comment>
<keyword evidence="11" id="KW-0472">Membrane</keyword>
<feature type="binding site" description="covalent" evidence="13">
    <location>
        <position position="125"/>
    </location>
    <ligand>
        <name>heme</name>
        <dbReference type="ChEBI" id="CHEBI:30413"/>
        <label>3</label>
    </ligand>
</feature>
<feature type="binding site" evidence="13">
    <location>
        <position position="92"/>
    </location>
    <ligand>
        <name>a menaquinol</name>
        <dbReference type="ChEBI" id="CHEBI:18151"/>
    </ligand>
</feature>
<evidence type="ECO:0000313" key="16">
    <source>
        <dbReference type="EMBL" id="USV58937.1"/>
    </source>
</evidence>
<evidence type="ECO:0000256" key="13">
    <source>
        <dbReference type="PIRSR" id="PIRSR000013-1"/>
    </source>
</evidence>
<feature type="domain" description="NapC/NirT cytochrome c N-terminal" evidence="15">
    <location>
        <begin position="9"/>
        <end position="169"/>
    </location>
</feature>
<name>A0AAE9MJP6_9GAMM</name>
<keyword evidence="10 12" id="KW-0408">Iron</keyword>
<evidence type="ECO:0000256" key="6">
    <source>
        <dbReference type="ARBA" id="ARBA00022692"/>
    </source>
</evidence>
<dbReference type="Pfam" id="PF03264">
    <property type="entry name" value="Cytochrom_NNT"/>
    <property type="match status" value="1"/>
</dbReference>
<feature type="binding site" description="covalent" evidence="13">
    <location>
        <position position="41"/>
    </location>
    <ligand>
        <name>heme</name>
        <dbReference type="ChEBI" id="CHEBI:30413"/>
        <label>1</label>
    </ligand>
</feature>
<comment type="cofactor">
    <cofactor evidence="13">
        <name>heme</name>
        <dbReference type="ChEBI" id="CHEBI:30413"/>
    </cofactor>
    <text evidence="13">Binds 4 heme groups per subunit.</text>
</comment>
<dbReference type="PIRSF" id="PIRSF000013">
    <property type="entry name" value="4_hem_cytochrm_NapC"/>
    <property type="match status" value="1"/>
</dbReference>
<evidence type="ECO:0000256" key="5">
    <source>
        <dbReference type="ARBA" id="ARBA00022617"/>
    </source>
</evidence>
<evidence type="ECO:0000256" key="7">
    <source>
        <dbReference type="ARBA" id="ARBA00022723"/>
    </source>
</evidence>
<dbReference type="PANTHER" id="PTHR30333">
    <property type="entry name" value="CYTOCHROME C-TYPE PROTEIN"/>
    <property type="match status" value="1"/>
</dbReference>
<dbReference type="Gene3D" id="1.10.3820.10">
    <property type="entry name" value="Di-heme elbow motif domain"/>
    <property type="match status" value="1"/>
</dbReference>
<reference evidence="16" key="1">
    <citation type="submission" date="2022-06" db="EMBL/GenBank/DDBJ databases">
        <title>Complete Genome of Aeromonas sp. Strain SOD01 Isolated from an Urban Freshwater Stream.</title>
        <authorList>
            <person name="Williams L.E."/>
            <person name="Brysgel T."/>
            <person name="Capestro E.M."/>
            <person name="Foltz G.V."/>
            <person name="Gardner A.E."/>
            <person name="Ingrassia J."/>
            <person name="Peterson E."/>
            <person name="Arruda J."/>
            <person name="Flaherty I."/>
            <person name="Hunt M."/>
            <person name="Pappas G."/>
            <person name="Ramsaran S."/>
            <person name="Rocha M."/>
        </authorList>
    </citation>
    <scope>NUCLEOTIDE SEQUENCE</scope>
    <source>
        <strain evidence="16">SOD01</strain>
    </source>
</reference>
<evidence type="ECO:0000256" key="11">
    <source>
        <dbReference type="ARBA" id="ARBA00023136"/>
    </source>
</evidence>
<dbReference type="RefSeq" id="WP_252996039.1">
    <property type="nucleotide sequence ID" value="NZ_CP099717.1"/>
</dbReference>
<feature type="binding site" description="axial binding residue" evidence="14">
    <location>
        <position position="72"/>
    </location>
    <ligand>
        <name>heme</name>
        <dbReference type="ChEBI" id="CHEBI:30413"/>
        <label>2</label>
    </ligand>
    <ligandPart>
        <name>Fe</name>
        <dbReference type="ChEBI" id="CHEBI:18248"/>
    </ligandPart>
</feature>
<sequence>MNRMKFGLLLACVLGLVSLGISLIGAEVVKATGDERFCGSCHEMKPMVEAYRHDIHGGSNRVGFKAECADCHLPHDNTFNYLLKKATSGLNDVYKVTLTDTSKIDWLGKRDRREEFVYDSGCLSCHQGLLEKTQATNPKSLQMHAHYQEMQQKGEELQCVSCHVTIGHNGELRSRLNETQPEYQFQHDLRAREAAKAGTIK</sequence>
<keyword evidence="7 12" id="KW-0479">Metal-binding</keyword>
<feature type="binding site" description="axial binding residue" evidence="14">
    <location>
        <position position="126"/>
    </location>
    <ligand>
        <name>heme</name>
        <dbReference type="ChEBI" id="CHEBI:30413"/>
        <label>3</label>
    </ligand>
    <ligandPart>
        <name>Fe</name>
        <dbReference type="ChEBI" id="CHEBI:18248"/>
    </ligandPart>
</feature>
<dbReference type="AlphaFoldDB" id="A0AAE9MJP6"/>
<dbReference type="GO" id="GO:0046872">
    <property type="term" value="F:metal ion binding"/>
    <property type="evidence" value="ECO:0007669"/>
    <property type="project" value="UniProtKB-KW"/>
</dbReference>
<dbReference type="GO" id="GO:0005886">
    <property type="term" value="C:plasma membrane"/>
    <property type="evidence" value="ECO:0007669"/>
    <property type="project" value="UniProtKB-SubCell"/>
</dbReference>
<evidence type="ECO:0000256" key="1">
    <source>
        <dbReference type="ARBA" id="ARBA00004162"/>
    </source>
</evidence>
<keyword evidence="5 12" id="KW-0349">Heme</keyword>
<feature type="binding site" description="axial binding residue" evidence="14">
    <location>
        <position position="92"/>
    </location>
    <ligand>
        <name>heme</name>
        <dbReference type="ChEBI" id="CHEBI:30413"/>
        <label>1</label>
    </ligand>
    <ligandPart>
        <name>Fe</name>
        <dbReference type="ChEBI" id="CHEBI:18248"/>
    </ligandPart>
</feature>
<feature type="binding site" description="covalent" evidence="13">
    <location>
        <position position="71"/>
    </location>
    <ligand>
        <name>heme</name>
        <dbReference type="ChEBI" id="CHEBI:30413"/>
        <label>2</label>
    </ligand>
</feature>
<feature type="binding site" description="axial binding residue" evidence="14">
    <location>
        <position position="163"/>
    </location>
    <ligand>
        <name>heme</name>
        <dbReference type="ChEBI" id="CHEBI:30413"/>
        <label>4</label>
    </ligand>
    <ligandPart>
        <name>Fe</name>
        <dbReference type="ChEBI" id="CHEBI:18248"/>
    </ligandPart>
</feature>
<feature type="binding site" description="axial binding residue" evidence="14">
    <location>
        <position position="44"/>
    </location>
    <ligand>
        <name>heme</name>
        <dbReference type="ChEBI" id="CHEBI:30413"/>
        <label>1</label>
    </ligand>
    <ligandPart>
        <name>Fe</name>
        <dbReference type="ChEBI" id="CHEBI:18248"/>
    </ligandPart>
</feature>
<accession>A0AAE9MJP6</accession>
<dbReference type="GO" id="GO:0009055">
    <property type="term" value="F:electron transfer activity"/>
    <property type="evidence" value="ECO:0007669"/>
    <property type="project" value="TreeGrafter"/>
</dbReference>